<accession>A0A6H1ZPQ5</accession>
<sequence>MRVENKNDRWKMPEECDYCGYFASLKRFYHYGPGHQVDWACPYCSLDYTQGKDIVVKSIASMLNELEKRLKTWLTKNLSKRNQWEE</sequence>
<evidence type="ECO:0000313" key="1">
    <source>
        <dbReference type="EMBL" id="QJA49442.1"/>
    </source>
</evidence>
<dbReference type="EMBL" id="MT142625">
    <property type="protein sequence ID" value="QJA86259.1"/>
    <property type="molecule type" value="Genomic_DNA"/>
</dbReference>
<evidence type="ECO:0000313" key="3">
    <source>
        <dbReference type="EMBL" id="QJA86259.1"/>
    </source>
</evidence>
<protein>
    <submittedName>
        <fullName evidence="1">Uncharacterized protein</fullName>
    </submittedName>
</protein>
<gene>
    <name evidence="2" type="ORF">MM415A02135_0013</name>
    <name evidence="3" type="ORF">MM415B02102_0013</name>
    <name evidence="1" type="ORF">TM448A01363_0010</name>
    <name evidence="4" type="ORF">TM448B01427_0010</name>
</gene>
<name>A0A6H1ZPQ5_9ZZZZ</name>
<dbReference type="EMBL" id="MT144137">
    <property type="protein sequence ID" value="QJA49442.1"/>
    <property type="molecule type" value="Genomic_DNA"/>
</dbReference>
<proteinExistence type="predicted"/>
<reference evidence="1" key="1">
    <citation type="submission" date="2020-03" db="EMBL/GenBank/DDBJ databases">
        <title>The deep terrestrial virosphere.</title>
        <authorList>
            <person name="Holmfeldt K."/>
            <person name="Nilsson E."/>
            <person name="Simone D."/>
            <person name="Lopez-Fernandez M."/>
            <person name="Wu X."/>
            <person name="de Brujin I."/>
            <person name="Lundin D."/>
            <person name="Andersson A."/>
            <person name="Bertilsson S."/>
            <person name="Dopson M."/>
        </authorList>
    </citation>
    <scope>NUCLEOTIDE SEQUENCE</scope>
    <source>
        <strain evidence="2">MM415A02135</strain>
        <strain evidence="3">MM415B02102</strain>
        <strain evidence="1">TM448A01363</strain>
        <strain evidence="4">TM448B01427</strain>
    </source>
</reference>
<dbReference type="EMBL" id="MT144759">
    <property type="protein sequence ID" value="QJH98935.1"/>
    <property type="molecule type" value="Genomic_DNA"/>
</dbReference>
<organism evidence="1">
    <name type="scientific">viral metagenome</name>
    <dbReference type="NCBI Taxonomy" id="1070528"/>
    <lineage>
        <taxon>unclassified sequences</taxon>
        <taxon>metagenomes</taxon>
        <taxon>organismal metagenomes</taxon>
    </lineage>
</organism>
<dbReference type="AlphaFoldDB" id="A0A6H1ZPQ5"/>
<evidence type="ECO:0000313" key="4">
    <source>
        <dbReference type="EMBL" id="QJH98935.1"/>
    </source>
</evidence>
<dbReference type="EMBL" id="MT142067">
    <property type="protein sequence ID" value="QJA74005.1"/>
    <property type="molecule type" value="Genomic_DNA"/>
</dbReference>
<evidence type="ECO:0000313" key="2">
    <source>
        <dbReference type="EMBL" id="QJA74005.1"/>
    </source>
</evidence>